<reference evidence="3" key="1">
    <citation type="submission" date="2016-10" db="EMBL/GenBank/DDBJ databases">
        <authorList>
            <person name="Varghese N."/>
            <person name="Submissions S."/>
        </authorList>
    </citation>
    <scope>NUCLEOTIDE SEQUENCE [LARGE SCALE GENOMIC DNA]</scope>
    <source>
        <strain evidence="3">OK042</strain>
    </source>
</reference>
<proteinExistence type="predicted"/>
<evidence type="ECO:0000256" key="1">
    <source>
        <dbReference type="SAM" id="MobiDB-lite"/>
    </source>
</evidence>
<name>A0A1I3NHL9_9BACL</name>
<dbReference type="STRING" id="1884381.SAMN05518846_10271"/>
<evidence type="ECO:0000313" key="2">
    <source>
        <dbReference type="EMBL" id="SFJ08667.1"/>
    </source>
</evidence>
<gene>
    <name evidence="2" type="ORF">SAMN05518846_10271</name>
</gene>
<dbReference type="EMBL" id="FORT01000002">
    <property type="protein sequence ID" value="SFJ08667.1"/>
    <property type="molecule type" value="Genomic_DNA"/>
</dbReference>
<feature type="region of interest" description="Disordered" evidence="1">
    <location>
        <begin position="122"/>
        <end position="147"/>
    </location>
</feature>
<dbReference type="Proteomes" id="UP000198915">
    <property type="component" value="Unassembled WGS sequence"/>
</dbReference>
<feature type="compositionally biased region" description="Polar residues" evidence="1">
    <location>
        <begin position="136"/>
        <end position="147"/>
    </location>
</feature>
<sequence length="147" mass="16736">MPITGLLSMLDNIRLISSGLHLPRLFHAFPSTICHGLDLGCFQLLLGWLLFCQDSSLPYAERFVGWRYILRSILSESKKNTPSPRGDEAAVQLLPRRERWHGMLLSDTPCAKVNRLSIMGEEKPEEELMGKRKSSPRLSATTLRRYP</sequence>
<protein>
    <submittedName>
        <fullName evidence="2">Uncharacterized protein</fullName>
    </submittedName>
</protein>
<organism evidence="2 3">
    <name type="scientific">Brevibacillus centrosporus</name>
    <dbReference type="NCBI Taxonomy" id="54910"/>
    <lineage>
        <taxon>Bacteria</taxon>
        <taxon>Bacillati</taxon>
        <taxon>Bacillota</taxon>
        <taxon>Bacilli</taxon>
        <taxon>Bacillales</taxon>
        <taxon>Paenibacillaceae</taxon>
        <taxon>Brevibacillus</taxon>
    </lineage>
</organism>
<evidence type="ECO:0000313" key="3">
    <source>
        <dbReference type="Proteomes" id="UP000198915"/>
    </source>
</evidence>
<accession>A0A1I3NHL9</accession>
<dbReference type="AlphaFoldDB" id="A0A1I3NHL9"/>
<keyword evidence="3" id="KW-1185">Reference proteome</keyword>